<evidence type="ECO:0000313" key="2">
    <source>
        <dbReference type="EMBL" id="RHH85231.1"/>
    </source>
</evidence>
<organism evidence="2 3">
    <name type="scientific">Segatella copri</name>
    <dbReference type="NCBI Taxonomy" id="165179"/>
    <lineage>
        <taxon>Bacteria</taxon>
        <taxon>Pseudomonadati</taxon>
        <taxon>Bacteroidota</taxon>
        <taxon>Bacteroidia</taxon>
        <taxon>Bacteroidales</taxon>
        <taxon>Prevotellaceae</taxon>
        <taxon>Segatella</taxon>
    </lineage>
</organism>
<sequence>MKRIIAIIKFPIYAMVVLLFILSILTAKGILCIVRLKPSDFDNLPKFLQDKARKLSNVVENLMN</sequence>
<feature type="transmembrane region" description="Helical" evidence="1">
    <location>
        <begin position="12"/>
        <end position="36"/>
    </location>
</feature>
<protein>
    <submittedName>
        <fullName evidence="2">Uncharacterized protein</fullName>
    </submittedName>
</protein>
<evidence type="ECO:0000256" key="1">
    <source>
        <dbReference type="SAM" id="Phobius"/>
    </source>
</evidence>
<dbReference type="AlphaFoldDB" id="A0A414YGH3"/>
<gene>
    <name evidence="2" type="ORF">DW192_00425</name>
</gene>
<keyword evidence="1" id="KW-1133">Transmembrane helix</keyword>
<name>A0A414YGH3_9BACT</name>
<reference evidence="2 3" key="1">
    <citation type="submission" date="2018-08" db="EMBL/GenBank/DDBJ databases">
        <title>A genome reference for cultivated species of the human gut microbiota.</title>
        <authorList>
            <person name="Zou Y."/>
            <person name="Xue W."/>
            <person name="Luo G."/>
        </authorList>
    </citation>
    <scope>NUCLEOTIDE SEQUENCE [LARGE SCALE GENOMIC DNA]</scope>
    <source>
        <strain evidence="2 3">AM16-54</strain>
    </source>
</reference>
<comment type="caution">
    <text evidence="2">The sequence shown here is derived from an EMBL/GenBank/DDBJ whole genome shotgun (WGS) entry which is preliminary data.</text>
</comment>
<keyword evidence="1" id="KW-0472">Membrane</keyword>
<proteinExistence type="predicted"/>
<dbReference type="Proteomes" id="UP000284548">
    <property type="component" value="Unassembled WGS sequence"/>
</dbReference>
<evidence type="ECO:0000313" key="3">
    <source>
        <dbReference type="Proteomes" id="UP000284548"/>
    </source>
</evidence>
<accession>A0A414YGH3</accession>
<keyword evidence="1" id="KW-0812">Transmembrane</keyword>
<dbReference type="EMBL" id="QRKB01000001">
    <property type="protein sequence ID" value="RHH85231.1"/>
    <property type="molecule type" value="Genomic_DNA"/>
</dbReference>